<feature type="compositionally biased region" description="Polar residues" evidence="1">
    <location>
        <begin position="93"/>
        <end position="103"/>
    </location>
</feature>
<reference evidence="2" key="1">
    <citation type="submission" date="2020-11" db="EMBL/GenBank/DDBJ databases">
        <authorList>
            <consortium name="DOE Joint Genome Institute"/>
            <person name="Ahrendt S."/>
            <person name="Riley R."/>
            <person name="Andreopoulos W."/>
            <person name="Labutti K."/>
            <person name="Pangilinan J."/>
            <person name="Ruiz-Duenas F.J."/>
            <person name="Barrasa J.M."/>
            <person name="Sanchez-Garcia M."/>
            <person name="Camarero S."/>
            <person name="Miyauchi S."/>
            <person name="Serrano A."/>
            <person name="Linde D."/>
            <person name="Babiker R."/>
            <person name="Drula E."/>
            <person name="Ayuso-Fernandez I."/>
            <person name="Pacheco R."/>
            <person name="Padilla G."/>
            <person name="Ferreira P."/>
            <person name="Barriuso J."/>
            <person name="Kellner H."/>
            <person name="Castanera R."/>
            <person name="Alfaro M."/>
            <person name="Ramirez L."/>
            <person name="Pisabarro A.G."/>
            <person name="Kuo A."/>
            <person name="Tritt A."/>
            <person name="Lipzen A."/>
            <person name="He G."/>
            <person name="Yan M."/>
            <person name="Ng V."/>
            <person name="Cullen D."/>
            <person name="Martin F."/>
            <person name="Rosso M.-N."/>
            <person name="Henrissat B."/>
            <person name="Hibbett D."/>
            <person name="Martinez A.T."/>
            <person name="Grigoriev I.V."/>
        </authorList>
    </citation>
    <scope>NUCLEOTIDE SEQUENCE</scope>
    <source>
        <strain evidence="2">MF-IS2</strain>
    </source>
</reference>
<feature type="region of interest" description="Disordered" evidence="1">
    <location>
        <begin position="93"/>
        <end position="114"/>
    </location>
</feature>
<gene>
    <name evidence="2" type="ORF">P691DRAFT_661418</name>
</gene>
<dbReference type="AlphaFoldDB" id="A0A9P5XK10"/>
<accession>A0A9P5XK10</accession>
<proteinExistence type="predicted"/>
<dbReference type="EMBL" id="MU151073">
    <property type="protein sequence ID" value="KAF9452293.1"/>
    <property type="molecule type" value="Genomic_DNA"/>
</dbReference>
<protein>
    <submittedName>
        <fullName evidence="2">Uncharacterized protein</fullName>
    </submittedName>
</protein>
<evidence type="ECO:0000256" key="1">
    <source>
        <dbReference type="SAM" id="MobiDB-lite"/>
    </source>
</evidence>
<dbReference type="Proteomes" id="UP000807342">
    <property type="component" value="Unassembled WGS sequence"/>
</dbReference>
<name>A0A9P5XK10_9AGAR</name>
<evidence type="ECO:0000313" key="2">
    <source>
        <dbReference type="EMBL" id="KAF9452293.1"/>
    </source>
</evidence>
<feature type="region of interest" description="Disordered" evidence="1">
    <location>
        <begin position="157"/>
        <end position="198"/>
    </location>
</feature>
<organism evidence="2 3">
    <name type="scientific">Macrolepiota fuliginosa MF-IS2</name>
    <dbReference type="NCBI Taxonomy" id="1400762"/>
    <lineage>
        <taxon>Eukaryota</taxon>
        <taxon>Fungi</taxon>
        <taxon>Dikarya</taxon>
        <taxon>Basidiomycota</taxon>
        <taxon>Agaricomycotina</taxon>
        <taxon>Agaricomycetes</taxon>
        <taxon>Agaricomycetidae</taxon>
        <taxon>Agaricales</taxon>
        <taxon>Agaricineae</taxon>
        <taxon>Agaricaceae</taxon>
        <taxon>Macrolepiota</taxon>
    </lineage>
</organism>
<dbReference type="OrthoDB" id="3263748at2759"/>
<feature type="compositionally biased region" description="Acidic residues" evidence="1">
    <location>
        <begin position="104"/>
        <end position="114"/>
    </location>
</feature>
<sequence>MVNKLIRTNKNGALLFEPDVVYNITPFAINTPLHQLRRLCRTHMPTEASLLHSITRSKLYESVNSKDYCSLHRWVLLKNSIVSSSYLQDTTVSEYPEATSNTNEEVDEEEEPEEEIGSIVIDAFMFPDAGNFVSSSSPDSHDSEAQWLDSLLETLAEDEDDDDPSDSEIHAPPLPVDEDDDQLLSPTLSPRTSSDDLHQSRFYSSSVSVPYSNLFSPFNSPTTHGYDIAPALNSSSSFSFTFEDPLPYHDLDDIEDSSVPDAIEDVSDDESDTLSTPSFGRSITSLSLESSASTSYPTERSRLRQPLSPFTDKYSRYLNPFELDPLPFREESSRHTFYSAY</sequence>
<evidence type="ECO:0000313" key="3">
    <source>
        <dbReference type="Proteomes" id="UP000807342"/>
    </source>
</evidence>
<feature type="compositionally biased region" description="Low complexity" evidence="1">
    <location>
        <begin position="183"/>
        <end position="192"/>
    </location>
</feature>
<feature type="region of interest" description="Disordered" evidence="1">
    <location>
        <begin position="290"/>
        <end position="313"/>
    </location>
</feature>
<feature type="compositionally biased region" description="Acidic residues" evidence="1">
    <location>
        <begin position="157"/>
        <end position="166"/>
    </location>
</feature>
<comment type="caution">
    <text evidence="2">The sequence shown here is derived from an EMBL/GenBank/DDBJ whole genome shotgun (WGS) entry which is preliminary data.</text>
</comment>
<keyword evidence="3" id="KW-1185">Reference proteome</keyword>